<comment type="caution">
    <text evidence="1">The sequence shown here is derived from an EMBL/GenBank/DDBJ whole genome shotgun (WGS) entry which is preliminary data.</text>
</comment>
<name>A0ACB8Q5I9_9AGAM</name>
<proteinExistence type="predicted"/>
<evidence type="ECO:0000313" key="2">
    <source>
        <dbReference type="Proteomes" id="UP000814128"/>
    </source>
</evidence>
<reference evidence="1" key="1">
    <citation type="submission" date="2021-02" db="EMBL/GenBank/DDBJ databases">
        <authorList>
            <consortium name="DOE Joint Genome Institute"/>
            <person name="Ahrendt S."/>
            <person name="Looney B.P."/>
            <person name="Miyauchi S."/>
            <person name="Morin E."/>
            <person name="Drula E."/>
            <person name="Courty P.E."/>
            <person name="Chicoki N."/>
            <person name="Fauchery L."/>
            <person name="Kohler A."/>
            <person name="Kuo A."/>
            <person name="Labutti K."/>
            <person name="Pangilinan J."/>
            <person name="Lipzen A."/>
            <person name="Riley R."/>
            <person name="Andreopoulos W."/>
            <person name="He G."/>
            <person name="Johnson J."/>
            <person name="Barry K.W."/>
            <person name="Grigoriev I.V."/>
            <person name="Nagy L."/>
            <person name="Hibbett D."/>
            <person name="Henrissat B."/>
            <person name="Matheny P.B."/>
            <person name="Labbe J."/>
            <person name="Martin F."/>
        </authorList>
    </citation>
    <scope>NUCLEOTIDE SEQUENCE</scope>
    <source>
        <strain evidence="1">EC-137</strain>
    </source>
</reference>
<dbReference type="Proteomes" id="UP000814128">
    <property type="component" value="Unassembled WGS sequence"/>
</dbReference>
<gene>
    <name evidence="1" type="ORF">K488DRAFT_74891</name>
</gene>
<keyword evidence="2" id="KW-1185">Reference proteome</keyword>
<accession>A0ACB8Q5I9</accession>
<evidence type="ECO:0000313" key="1">
    <source>
        <dbReference type="EMBL" id="KAI0027011.1"/>
    </source>
</evidence>
<protein>
    <submittedName>
        <fullName evidence="1">Uncharacterized protein</fullName>
    </submittedName>
</protein>
<reference evidence="1" key="2">
    <citation type="journal article" date="2022" name="New Phytol.">
        <title>Evolutionary transition to the ectomycorrhizal habit in the genomes of a hyperdiverse lineage of mushroom-forming fungi.</title>
        <authorList>
            <person name="Looney B."/>
            <person name="Miyauchi S."/>
            <person name="Morin E."/>
            <person name="Drula E."/>
            <person name="Courty P.E."/>
            <person name="Kohler A."/>
            <person name="Kuo A."/>
            <person name="LaButti K."/>
            <person name="Pangilinan J."/>
            <person name="Lipzen A."/>
            <person name="Riley R."/>
            <person name="Andreopoulos W."/>
            <person name="He G."/>
            <person name="Johnson J."/>
            <person name="Nolan M."/>
            <person name="Tritt A."/>
            <person name="Barry K.W."/>
            <person name="Grigoriev I.V."/>
            <person name="Nagy L.G."/>
            <person name="Hibbett D."/>
            <person name="Henrissat B."/>
            <person name="Matheny P.B."/>
            <person name="Labbe J."/>
            <person name="Martin F.M."/>
        </authorList>
    </citation>
    <scope>NUCLEOTIDE SEQUENCE</scope>
    <source>
        <strain evidence="1">EC-137</strain>
    </source>
</reference>
<organism evidence="1 2">
    <name type="scientific">Vararia minispora EC-137</name>
    <dbReference type="NCBI Taxonomy" id="1314806"/>
    <lineage>
        <taxon>Eukaryota</taxon>
        <taxon>Fungi</taxon>
        <taxon>Dikarya</taxon>
        <taxon>Basidiomycota</taxon>
        <taxon>Agaricomycotina</taxon>
        <taxon>Agaricomycetes</taxon>
        <taxon>Russulales</taxon>
        <taxon>Lachnocladiaceae</taxon>
        <taxon>Vararia</taxon>
    </lineage>
</organism>
<dbReference type="EMBL" id="MU274049">
    <property type="protein sequence ID" value="KAI0027011.1"/>
    <property type="molecule type" value="Genomic_DNA"/>
</dbReference>
<sequence>MSPLAAPLASWPVVSNTQRIRLAETRASLKRDLAAANVTITELIDELAQKHGRSHEWIRLQIGLGGLRSVNSRSPSAWSVFCGQKLMEKNEGLQKGFRFTLREFLQDYSAELREEFNTLSCESKRQLVAAHVEERGAQKGAVNMSNVQVSKLVDAKLKQALVMLDDVHDFVGTEWLLLIARGSDEHTYMPSAHFTPNAMTWLQNVSLQRIPPVKAAAQLDSFITSGHVETTSITIAKEVRTKSRDEIQNGLKKILEVIKHPHPSMRMNYASYFDIFKYGIGIKLKGWLLPGSICNPGRLSVTHAAVLLTALRDRRCYWVRMPSDEWERLKADVDARQQNGETVLKHRKKRARKDTSGPPLKRACIVAGSDDGSQDEGNDEDDEDEQNDGEEEDDSQVDDEQEDDDDQEDSLEDKSISTVGSSMSPISDISAGTSFGRGAMDVGPCTFDMDARVHGPTLDFGALNMSFGPGLLGPGVPVSYEFGMPGYTMNAHPGVGAGFEICGRPLGTWPFSPYVRPGVRY</sequence>